<reference evidence="2" key="1">
    <citation type="submission" date="2020-08" db="EMBL/GenBank/DDBJ databases">
        <title>Multicomponent nature underlies the extraordinary mechanical properties of spider dragline silk.</title>
        <authorList>
            <person name="Kono N."/>
            <person name="Nakamura H."/>
            <person name="Mori M."/>
            <person name="Yoshida Y."/>
            <person name="Ohtoshi R."/>
            <person name="Malay A.D."/>
            <person name="Moran D.A.P."/>
            <person name="Tomita M."/>
            <person name="Numata K."/>
            <person name="Arakawa K."/>
        </authorList>
    </citation>
    <scope>NUCLEOTIDE SEQUENCE</scope>
</reference>
<organism evidence="2 3">
    <name type="scientific">Trichonephila inaurata madagascariensis</name>
    <dbReference type="NCBI Taxonomy" id="2747483"/>
    <lineage>
        <taxon>Eukaryota</taxon>
        <taxon>Metazoa</taxon>
        <taxon>Ecdysozoa</taxon>
        <taxon>Arthropoda</taxon>
        <taxon>Chelicerata</taxon>
        <taxon>Arachnida</taxon>
        <taxon>Araneae</taxon>
        <taxon>Araneomorphae</taxon>
        <taxon>Entelegynae</taxon>
        <taxon>Araneoidea</taxon>
        <taxon>Nephilidae</taxon>
        <taxon>Trichonephila</taxon>
        <taxon>Trichonephila inaurata</taxon>
    </lineage>
</organism>
<evidence type="ECO:0000313" key="2">
    <source>
        <dbReference type="EMBL" id="GFY56218.1"/>
    </source>
</evidence>
<sequence length="91" mass="9953">MSSPGMQESANSDVTFNRGGSASPTLSMTSPASISSKNTNAEIPSWGSVPELLQEGRHRSRRKILFIHPHCARRDVSLFLVSVCFCRCTLD</sequence>
<evidence type="ECO:0000256" key="1">
    <source>
        <dbReference type="SAM" id="MobiDB-lite"/>
    </source>
</evidence>
<name>A0A8X6XN63_9ARAC</name>
<keyword evidence="3" id="KW-1185">Reference proteome</keyword>
<accession>A0A8X6XN63</accession>
<evidence type="ECO:0000313" key="3">
    <source>
        <dbReference type="Proteomes" id="UP000886998"/>
    </source>
</evidence>
<comment type="caution">
    <text evidence="2">The sequence shown here is derived from an EMBL/GenBank/DDBJ whole genome shotgun (WGS) entry which is preliminary data.</text>
</comment>
<protein>
    <submittedName>
        <fullName evidence="2">Uncharacterized protein</fullName>
    </submittedName>
</protein>
<gene>
    <name evidence="2" type="ORF">TNIN_145381</name>
</gene>
<dbReference type="EMBL" id="BMAV01010836">
    <property type="protein sequence ID" value="GFY56218.1"/>
    <property type="molecule type" value="Genomic_DNA"/>
</dbReference>
<proteinExistence type="predicted"/>
<feature type="compositionally biased region" description="Polar residues" evidence="1">
    <location>
        <begin position="1"/>
        <end position="42"/>
    </location>
</feature>
<dbReference type="Proteomes" id="UP000886998">
    <property type="component" value="Unassembled WGS sequence"/>
</dbReference>
<feature type="region of interest" description="Disordered" evidence="1">
    <location>
        <begin position="1"/>
        <end position="47"/>
    </location>
</feature>
<dbReference type="AlphaFoldDB" id="A0A8X6XN63"/>